<dbReference type="GO" id="GO:0004022">
    <property type="term" value="F:alcohol dehydrogenase (NAD+) activity"/>
    <property type="evidence" value="ECO:0007669"/>
    <property type="project" value="TreeGrafter"/>
</dbReference>
<evidence type="ECO:0000256" key="1">
    <source>
        <dbReference type="ARBA" id="ARBA00007358"/>
    </source>
</evidence>
<proteinExistence type="inferred from homology"/>
<dbReference type="InterPro" id="IPR001670">
    <property type="entry name" value="ADH_Fe/GldA"/>
</dbReference>
<organism evidence="5 6">
    <name type="scientific">Limosilactobacillus mucosae DSM 13345</name>
    <dbReference type="NCBI Taxonomy" id="1423771"/>
    <lineage>
        <taxon>Bacteria</taxon>
        <taxon>Bacillati</taxon>
        <taxon>Bacillota</taxon>
        <taxon>Bacilli</taxon>
        <taxon>Lactobacillales</taxon>
        <taxon>Lactobacillaceae</taxon>
        <taxon>Limosilactobacillus</taxon>
    </lineage>
</organism>
<dbReference type="Gene3D" id="3.40.50.1970">
    <property type="match status" value="1"/>
</dbReference>
<evidence type="ECO:0000259" key="4">
    <source>
        <dbReference type="Pfam" id="PF25137"/>
    </source>
</evidence>
<evidence type="ECO:0000313" key="5">
    <source>
        <dbReference type="EMBL" id="KRL23623.1"/>
    </source>
</evidence>
<evidence type="ECO:0000256" key="2">
    <source>
        <dbReference type="ARBA" id="ARBA00023002"/>
    </source>
</evidence>
<dbReference type="Pfam" id="PF25137">
    <property type="entry name" value="ADH_Fe_C"/>
    <property type="match status" value="1"/>
</dbReference>
<sequence>MKIRMQQPVKVVVEHDLAKSIMEILKLEDKWRVMIVLDQFLMGVPAVQEMIAEIQKNNIEVEIYGDIVPDPPASVINKGAEAMKNFGADCVIAIGGGSCLDSAKGINIVASNGDSRDILDYVKDESLIHDFKCLISVPTTAGTGSEMSNALIVTDETTLEKNAILSDRILSDYALLVPELTLSLPKRQTIASGLDVFSHAAEGYLSNLSSPVADAISEKVMFLCTNYLPKAVAEGQSIEYRERMMVAANLAGWILNQSGTIVGHSEAHILGSKYHFVHGEAVAYALPSVLEMSASVLPKKVKEIGKILGAEFTGDETPAEIGVITKQAYLKFRDEQVGLHPFSDYGVSNEELVKNADEVLHERFAGNTSFELTKENVTELLKRFG</sequence>
<comment type="caution">
    <text evidence="5">The sequence shown here is derived from an EMBL/GenBank/DDBJ whole genome shotgun (WGS) entry which is preliminary data.</text>
</comment>
<accession>A0A0R1NTM4</accession>
<dbReference type="FunFam" id="3.40.50.1970:FF:000003">
    <property type="entry name" value="Alcohol dehydrogenase, iron-containing"/>
    <property type="match status" value="1"/>
</dbReference>
<keyword evidence="2" id="KW-0560">Oxidoreductase</keyword>
<dbReference type="RefSeq" id="WP_056968743.1">
    <property type="nucleotide sequence ID" value="NZ_AZEQ01000031.1"/>
</dbReference>
<dbReference type="PANTHER" id="PTHR11496">
    <property type="entry name" value="ALCOHOL DEHYDROGENASE"/>
    <property type="match status" value="1"/>
</dbReference>
<evidence type="ECO:0000259" key="3">
    <source>
        <dbReference type="Pfam" id="PF00465"/>
    </source>
</evidence>
<dbReference type="PANTHER" id="PTHR11496:SF102">
    <property type="entry name" value="ALCOHOL DEHYDROGENASE 4"/>
    <property type="match status" value="1"/>
</dbReference>
<dbReference type="CDD" id="cd14863">
    <property type="entry name" value="Fe-ADH-like"/>
    <property type="match status" value="1"/>
</dbReference>
<dbReference type="Pfam" id="PF00465">
    <property type="entry name" value="Fe-ADH"/>
    <property type="match status" value="1"/>
</dbReference>
<comment type="similarity">
    <text evidence="1">Belongs to the iron-containing alcohol dehydrogenase family.</text>
</comment>
<dbReference type="AlphaFoldDB" id="A0A0R1NTM4"/>
<evidence type="ECO:0000313" key="6">
    <source>
        <dbReference type="Proteomes" id="UP000050901"/>
    </source>
</evidence>
<feature type="domain" description="Fe-containing alcohol dehydrogenase-like C-terminal" evidence="4">
    <location>
        <begin position="189"/>
        <end position="383"/>
    </location>
</feature>
<dbReference type="EMBL" id="AZEQ01000031">
    <property type="protein sequence ID" value="KRL23623.1"/>
    <property type="molecule type" value="Genomic_DNA"/>
</dbReference>
<feature type="domain" description="Alcohol dehydrogenase iron-type/glycerol dehydrogenase GldA" evidence="3">
    <location>
        <begin position="8"/>
        <end position="177"/>
    </location>
</feature>
<protein>
    <submittedName>
        <fullName evidence="5">Alcohol dehydrogenase, iron-dependent</fullName>
    </submittedName>
</protein>
<dbReference type="PATRIC" id="fig|1423771.3.peg.1395"/>
<gene>
    <name evidence="5" type="ORF">FC47_GL001382</name>
</gene>
<dbReference type="Proteomes" id="UP000050901">
    <property type="component" value="Unassembled WGS sequence"/>
</dbReference>
<dbReference type="InterPro" id="IPR056798">
    <property type="entry name" value="ADH_Fe_C"/>
</dbReference>
<dbReference type="Gene3D" id="1.20.1090.10">
    <property type="entry name" value="Dehydroquinate synthase-like - alpha domain"/>
    <property type="match status" value="1"/>
</dbReference>
<dbReference type="GO" id="GO:0046872">
    <property type="term" value="F:metal ion binding"/>
    <property type="evidence" value="ECO:0007669"/>
    <property type="project" value="InterPro"/>
</dbReference>
<reference evidence="5 6" key="1">
    <citation type="journal article" date="2015" name="Genome Announc.">
        <title>Expanding the biotechnology potential of lactobacilli through comparative genomics of 213 strains and associated genera.</title>
        <authorList>
            <person name="Sun Z."/>
            <person name="Harris H.M."/>
            <person name="McCann A."/>
            <person name="Guo C."/>
            <person name="Argimon S."/>
            <person name="Zhang W."/>
            <person name="Yang X."/>
            <person name="Jeffery I.B."/>
            <person name="Cooney J.C."/>
            <person name="Kagawa T.F."/>
            <person name="Liu W."/>
            <person name="Song Y."/>
            <person name="Salvetti E."/>
            <person name="Wrobel A."/>
            <person name="Rasinkangas P."/>
            <person name="Parkhill J."/>
            <person name="Rea M.C."/>
            <person name="O'Sullivan O."/>
            <person name="Ritari J."/>
            <person name="Douillard F.P."/>
            <person name="Paul Ross R."/>
            <person name="Yang R."/>
            <person name="Briner A.E."/>
            <person name="Felis G.E."/>
            <person name="de Vos W.M."/>
            <person name="Barrangou R."/>
            <person name="Klaenhammer T.R."/>
            <person name="Caufield P.W."/>
            <person name="Cui Y."/>
            <person name="Zhang H."/>
            <person name="O'Toole P.W."/>
        </authorList>
    </citation>
    <scope>NUCLEOTIDE SEQUENCE [LARGE SCALE GENOMIC DNA]</scope>
    <source>
        <strain evidence="5 6">DSM 13345</strain>
    </source>
</reference>
<dbReference type="SUPFAM" id="SSF56796">
    <property type="entry name" value="Dehydroquinate synthase-like"/>
    <property type="match status" value="1"/>
</dbReference>
<dbReference type="InterPro" id="IPR039697">
    <property type="entry name" value="Alcohol_dehydrogenase_Fe"/>
</dbReference>
<name>A0A0R1NTM4_LIMMU</name>